<dbReference type="Proteomes" id="UP000001997">
    <property type="component" value="Unassembled WGS sequence"/>
</dbReference>
<gene>
    <name evidence="2" type="ORF">PGUG_03705</name>
</gene>
<evidence type="ECO:0000256" key="1">
    <source>
        <dbReference type="SAM" id="Phobius"/>
    </source>
</evidence>
<dbReference type="GO" id="GO:0016020">
    <property type="term" value="C:membrane"/>
    <property type="evidence" value="ECO:0007669"/>
    <property type="project" value="GOC"/>
</dbReference>
<evidence type="ECO:0000313" key="3">
    <source>
        <dbReference type="Proteomes" id="UP000001997"/>
    </source>
</evidence>
<dbReference type="RefSeq" id="XP_001484324.2">
    <property type="nucleotide sequence ID" value="XM_001484274.1"/>
</dbReference>
<dbReference type="PANTHER" id="PTHR28026:SF9">
    <property type="entry name" value="2-HYDROXY-PALMITIC ACID DIOXYGENASE MPO1"/>
    <property type="match status" value="1"/>
</dbReference>
<accession>A5DKA4</accession>
<name>A5DKA4_PICGU</name>
<feature type="transmembrane region" description="Helical" evidence="1">
    <location>
        <begin position="156"/>
        <end position="177"/>
    </location>
</feature>
<dbReference type="PANTHER" id="PTHR28026">
    <property type="entry name" value="DUF962 DOMAIN PROTEIN (AFU_ORTHOLOGUE AFUA_8G05310)"/>
    <property type="match status" value="1"/>
</dbReference>
<feature type="transmembrane region" description="Helical" evidence="1">
    <location>
        <begin position="92"/>
        <end position="111"/>
    </location>
</feature>
<feature type="transmembrane region" description="Helical" evidence="1">
    <location>
        <begin position="37"/>
        <end position="56"/>
    </location>
</feature>
<organism evidence="2 3">
    <name type="scientific">Meyerozyma guilliermondii (strain ATCC 6260 / CBS 566 / DSM 6381 / JCM 1539 / NBRC 10279 / NRRL Y-324)</name>
    <name type="common">Yeast</name>
    <name type="synonym">Candida guilliermondii</name>
    <dbReference type="NCBI Taxonomy" id="294746"/>
    <lineage>
        <taxon>Eukaryota</taxon>
        <taxon>Fungi</taxon>
        <taxon>Dikarya</taxon>
        <taxon>Ascomycota</taxon>
        <taxon>Saccharomycotina</taxon>
        <taxon>Pichiomycetes</taxon>
        <taxon>Debaryomycetaceae</taxon>
        <taxon>Meyerozyma</taxon>
    </lineage>
</organism>
<dbReference type="FunCoup" id="A5DKA4">
    <property type="interactions" value="136"/>
</dbReference>
<proteinExistence type="predicted"/>
<dbReference type="GeneID" id="5126286"/>
<dbReference type="GO" id="GO:0005783">
    <property type="term" value="C:endoplasmic reticulum"/>
    <property type="evidence" value="ECO:0007669"/>
    <property type="project" value="TreeGrafter"/>
</dbReference>
<sequence length="206" mass="23435">MSKFYPAKKQTLPIIMAGLFDLKGHLVFYRSYHFNHVNVAIHLACIPVILLSVIAFLSPVEVTSYSPYINLGSIFAWSYGTYYALLEWQLGVPALAFLASAAYVFKYALLNLKPTSWITPQEFTRYAIFANVISWLAQFYGHGVHEKRAPALLDNLLQALVLAPFFVVFEIAFALGYKPQLKKQMDNEAGVLVRNYRMKDKSKKQL</sequence>
<dbReference type="GO" id="GO:0046521">
    <property type="term" value="P:sphingoid catabolic process"/>
    <property type="evidence" value="ECO:0007669"/>
    <property type="project" value="TreeGrafter"/>
</dbReference>
<keyword evidence="1" id="KW-0812">Transmembrane</keyword>
<dbReference type="KEGG" id="pgu:PGUG_03705"/>
<dbReference type="InParanoid" id="A5DKA4"/>
<dbReference type="VEuPathDB" id="FungiDB:PGUG_03705"/>
<keyword evidence="1" id="KW-1133">Transmembrane helix</keyword>
<keyword evidence="1" id="KW-0472">Membrane</keyword>
<evidence type="ECO:0000313" key="2">
    <source>
        <dbReference type="EMBL" id="EDK39607.2"/>
    </source>
</evidence>
<protein>
    <recommendedName>
        <fullName evidence="4">DUF962-domain-containing protein</fullName>
    </recommendedName>
</protein>
<dbReference type="Pfam" id="PF06127">
    <property type="entry name" value="Mpo1-like"/>
    <property type="match status" value="1"/>
</dbReference>
<dbReference type="eggNOG" id="KOG3292">
    <property type="taxonomic scope" value="Eukaryota"/>
</dbReference>
<keyword evidence="3" id="KW-1185">Reference proteome</keyword>
<dbReference type="HOGENOM" id="CLU_081702_1_1_1"/>
<evidence type="ECO:0008006" key="4">
    <source>
        <dbReference type="Google" id="ProtNLM"/>
    </source>
</evidence>
<dbReference type="AlphaFoldDB" id="A5DKA4"/>
<reference evidence="2 3" key="1">
    <citation type="journal article" date="2009" name="Nature">
        <title>Evolution of pathogenicity and sexual reproduction in eight Candida genomes.</title>
        <authorList>
            <person name="Butler G."/>
            <person name="Rasmussen M.D."/>
            <person name="Lin M.F."/>
            <person name="Santos M.A."/>
            <person name="Sakthikumar S."/>
            <person name="Munro C.A."/>
            <person name="Rheinbay E."/>
            <person name="Grabherr M."/>
            <person name="Forche A."/>
            <person name="Reedy J.L."/>
            <person name="Agrafioti I."/>
            <person name="Arnaud M.B."/>
            <person name="Bates S."/>
            <person name="Brown A.J."/>
            <person name="Brunke S."/>
            <person name="Costanzo M.C."/>
            <person name="Fitzpatrick D.A."/>
            <person name="de Groot P.W."/>
            <person name="Harris D."/>
            <person name="Hoyer L.L."/>
            <person name="Hube B."/>
            <person name="Klis F.M."/>
            <person name="Kodira C."/>
            <person name="Lennard N."/>
            <person name="Logue M.E."/>
            <person name="Martin R."/>
            <person name="Neiman A.M."/>
            <person name="Nikolaou E."/>
            <person name="Quail M.A."/>
            <person name="Quinn J."/>
            <person name="Santos M.C."/>
            <person name="Schmitzberger F.F."/>
            <person name="Sherlock G."/>
            <person name="Shah P."/>
            <person name="Silverstein K.A."/>
            <person name="Skrzypek M.S."/>
            <person name="Soll D."/>
            <person name="Staggs R."/>
            <person name="Stansfield I."/>
            <person name="Stumpf M.P."/>
            <person name="Sudbery P.E."/>
            <person name="Srikantha T."/>
            <person name="Zeng Q."/>
            <person name="Berman J."/>
            <person name="Berriman M."/>
            <person name="Heitman J."/>
            <person name="Gow N.A."/>
            <person name="Lorenz M.C."/>
            <person name="Birren B.W."/>
            <person name="Kellis M."/>
            <person name="Cuomo C.A."/>
        </authorList>
    </citation>
    <scope>NUCLEOTIDE SEQUENCE [LARGE SCALE GENOMIC DNA]</scope>
    <source>
        <strain evidence="3">ATCC 6260 / CBS 566 / DSM 6381 / JCM 1539 / NBRC 10279 / NRRL Y-324</strain>
    </source>
</reference>
<dbReference type="OrthoDB" id="2124888at2759"/>
<dbReference type="InterPro" id="IPR009305">
    <property type="entry name" value="Mpo1-like"/>
</dbReference>
<feature type="transmembrane region" description="Helical" evidence="1">
    <location>
        <begin position="123"/>
        <end position="141"/>
    </location>
</feature>
<dbReference type="OMA" id="IQFIGHY"/>
<dbReference type="EMBL" id="CH408158">
    <property type="protein sequence ID" value="EDK39607.2"/>
    <property type="molecule type" value="Genomic_DNA"/>
</dbReference>